<comment type="caution">
    <text evidence="1">The sequence shown here is derived from an EMBL/GenBank/DDBJ whole genome shotgun (WGS) entry which is preliminary data.</text>
</comment>
<proteinExistence type="predicted"/>
<dbReference type="AlphaFoldDB" id="A0A5C5B911"/>
<keyword evidence="1" id="KW-0378">Hydrolase</keyword>
<reference evidence="1 2" key="1">
    <citation type="submission" date="2019-06" db="EMBL/GenBank/DDBJ databases">
        <title>Draft genome sequence of Miniimonas arenae KCTC 19750T isolated from sea sand.</title>
        <authorList>
            <person name="Park S.-J."/>
        </authorList>
    </citation>
    <scope>NUCLEOTIDE SEQUENCE [LARGE SCALE GENOMIC DNA]</scope>
    <source>
        <strain evidence="1 2">KCTC 19750</strain>
    </source>
</reference>
<dbReference type="GO" id="GO:0016787">
    <property type="term" value="F:hydrolase activity"/>
    <property type="evidence" value="ECO:0007669"/>
    <property type="project" value="UniProtKB-KW"/>
</dbReference>
<evidence type="ECO:0000313" key="2">
    <source>
        <dbReference type="Proteomes" id="UP000313849"/>
    </source>
</evidence>
<accession>A0A5C5B911</accession>
<sequence>MLWFYGGHDVELFPGISSVGLSLADLPPGIAFNHSPAFAPAVERTTETAERALATAAVAWLGTP</sequence>
<dbReference type="Proteomes" id="UP000313849">
    <property type="component" value="Unassembled WGS sequence"/>
</dbReference>
<gene>
    <name evidence="1" type="ORF">FH969_11275</name>
</gene>
<dbReference type="EMBL" id="VENP01000045">
    <property type="protein sequence ID" value="TNU73453.1"/>
    <property type="molecule type" value="Genomic_DNA"/>
</dbReference>
<protein>
    <submittedName>
        <fullName evidence="1">Amidohydrolase</fullName>
    </submittedName>
</protein>
<keyword evidence="2" id="KW-1185">Reference proteome</keyword>
<evidence type="ECO:0000313" key="1">
    <source>
        <dbReference type="EMBL" id="TNU73453.1"/>
    </source>
</evidence>
<name>A0A5C5B911_9MICO</name>
<organism evidence="1 2">
    <name type="scientific">Miniimonas arenae</name>
    <dbReference type="NCBI Taxonomy" id="676201"/>
    <lineage>
        <taxon>Bacteria</taxon>
        <taxon>Bacillati</taxon>
        <taxon>Actinomycetota</taxon>
        <taxon>Actinomycetes</taxon>
        <taxon>Micrococcales</taxon>
        <taxon>Beutenbergiaceae</taxon>
        <taxon>Miniimonas</taxon>
    </lineage>
</organism>